<gene>
    <name evidence="1" type="ORF">Cpir12675_006999</name>
</gene>
<dbReference type="Proteomes" id="UP001583280">
    <property type="component" value="Unassembled WGS sequence"/>
</dbReference>
<keyword evidence="2" id="KW-1185">Reference proteome</keyword>
<evidence type="ECO:0000313" key="1">
    <source>
        <dbReference type="EMBL" id="KAL1885332.1"/>
    </source>
</evidence>
<sequence length="232" mass="26331">MEQIVEELLKKVGALETEQSRRRPRTTMPDVEKFDGKSHMRFRIFVADIKQKQIFDCEALGGEMGFISYIYSRLADRARDRIGPYMASYYSDKDEKEALKRFYAFLEETFADPTSEQQAAESLSSTKMGDFSLAVAEYVAQMELLFLQANGADWLDLVKVTHLKDGLSIPVSRQMQSAQFPNKYADFKKELLALGIRMKAHCYGLWSIFSASYLSMPSSVSTGVTGSLRVFS</sequence>
<evidence type="ECO:0008006" key="3">
    <source>
        <dbReference type="Google" id="ProtNLM"/>
    </source>
</evidence>
<reference evidence="1 2" key="1">
    <citation type="journal article" date="2024" name="IMA Fungus">
        <title>IMA Genome - F19 : A genome assembly and annotation guide to empower mycologists, including annotated draft genome sequences of Ceratocystis pirilliformis, Diaporthe australafricana, Fusarium ophioides, Paecilomyces lecythidis, and Sporothrix stenoceras.</title>
        <authorList>
            <person name="Aylward J."/>
            <person name="Wilson A.M."/>
            <person name="Visagie C.M."/>
            <person name="Spraker J."/>
            <person name="Barnes I."/>
            <person name="Buitendag C."/>
            <person name="Ceriani C."/>
            <person name="Del Mar Angel L."/>
            <person name="du Plessis D."/>
            <person name="Fuchs T."/>
            <person name="Gasser K."/>
            <person name="Kramer D."/>
            <person name="Li W."/>
            <person name="Munsamy K."/>
            <person name="Piso A."/>
            <person name="Price J.L."/>
            <person name="Sonnekus B."/>
            <person name="Thomas C."/>
            <person name="van der Nest A."/>
            <person name="van Dijk A."/>
            <person name="van Heerden A."/>
            <person name="van Vuuren N."/>
            <person name="Yilmaz N."/>
            <person name="Duong T.A."/>
            <person name="van der Merwe N.A."/>
            <person name="Wingfield M.J."/>
            <person name="Wingfield B.D."/>
        </authorList>
    </citation>
    <scope>NUCLEOTIDE SEQUENCE [LARGE SCALE GENOMIC DNA]</scope>
    <source>
        <strain evidence="1 2">CMW 12675</strain>
    </source>
</reference>
<name>A0ABR3YAM9_9PEZI</name>
<accession>A0ABR3YAM9</accession>
<proteinExistence type="predicted"/>
<evidence type="ECO:0000313" key="2">
    <source>
        <dbReference type="Proteomes" id="UP001583280"/>
    </source>
</evidence>
<protein>
    <recommendedName>
        <fullName evidence="3">Retrotransposon gag domain-containing protein</fullName>
    </recommendedName>
</protein>
<dbReference type="EMBL" id="JAWDJO010000519">
    <property type="protein sequence ID" value="KAL1885332.1"/>
    <property type="molecule type" value="Genomic_DNA"/>
</dbReference>
<organism evidence="1 2">
    <name type="scientific">Ceratocystis pirilliformis</name>
    <dbReference type="NCBI Taxonomy" id="259994"/>
    <lineage>
        <taxon>Eukaryota</taxon>
        <taxon>Fungi</taxon>
        <taxon>Dikarya</taxon>
        <taxon>Ascomycota</taxon>
        <taxon>Pezizomycotina</taxon>
        <taxon>Sordariomycetes</taxon>
        <taxon>Hypocreomycetidae</taxon>
        <taxon>Microascales</taxon>
        <taxon>Ceratocystidaceae</taxon>
        <taxon>Ceratocystis</taxon>
    </lineage>
</organism>
<comment type="caution">
    <text evidence="1">The sequence shown here is derived from an EMBL/GenBank/DDBJ whole genome shotgun (WGS) entry which is preliminary data.</text>
</comment>